<evidence type="ECO:0000313" key="3">
    <source>
        <dbReference type="Proteomes" id="UP001187471"/>
    </source>
</evidence>
<feature type="region of interest" description="Disordered" evidence="1">
    <location>
        <begin position="170"/>
        <end position="226"/>
    </location>
</feature>
<dbReference type="AlphaFoldDB" id="A0AA88R170"/>
<evidence type="ECO:0008006" key="4">
    <source>
        <dbReference type="Google" id="ProtNLM"/>
    </source>
</evidence>
<feature type="compositionally biased region" description="Basic and acidic residues" evidence="1">
    <location>
        <begin position="136"/>
        <end position="145"/>
    </location>
</feature>
<keyword evidence="3" id="KW-1185">Reference proteome</keyword>
<comment type="caution">
    <text evidence="2">The sequence shown here is derived from an EMBL/GenBank/DDBJ whole genome shotgun (WGS) entry which is preliminary data.</text>
</comment>
<dbReference type="Proteomes" id="UP001187471">
    <property type="component" value="Unassembled WGS sequence"/>
</dbReference>
<accession>A0AA88R170</accession>
<feature type="region of interest" description="Disordered" evidence="1">
    <location>
        <begin position="123"/>
        <end position="150"/>
    </location>
</feature>
<sequence>MSNNTTMKYACEQFDGKTNLGIWQSMVNDILVCIDVKLEEEDQAIFLLSSLPKSYETLKTTLLVGKETLLVDDTLSALMDSSRVNGMSSSSQGEGLVVRTSLVLNAGIVKRLVILQGSPERKEKKNIKKHVNNADVAEKDDKNNDGDLYLVSPNEQQECNLLSIELYEQREKSADESTDGSVDEQSLEDPDEHLSDSWNLVRYREPHTKKPTQRDSFGADPGPSFGIRWLSVRIRTDQRADFRSEKSRGAFDDSWS</sequence>
<dbReference type="Pfam" id="PF14223">
    <property type="entry name" value="Retrotran_gag_2"/>
    <property type="match status" value="1"/>
</dbReference>
<feature type="compositionally biased region" description="Acidic residues" evidence="1">
    <location>
        <begin position="176"/>
        <end position="191"/>
    </location>
</feature>
<dbReference type="EMBL" id="JAVXUO010002004">
    <property type="protein sequence ID" value="KAK2977168.1"/>
    <property type="molecule type" value="Genomic_DNA"/>
</dbReference>
<proteinExistence type="predicted"/>
<evidence type="ECO:0000313" key="2">
    <source>
        <dbReference type="EMBL" id="KAK2977168.1"/>
    </source>
</evidence>
<name>A0AA88R170_9ASTE</name>
<organism evidence="2 3">
    <name type="scientific">Escallonia rubra</name>
    <dbReference type="NCBI Taxonomy" id="112253"/>
    <lineage>
        <taxon>Eukaryota</taxon>
        <taxon>Viridiplantae</taxon>
        <taxon>Streptophyta</taxon>
        <taxon>Embryophyta</taxon>
        <taxon>Tracheophyta</taxon>
        <taxon>Spermatophyta</taxon>
        <taxon>Magnoliopsida</taxon>
        <taxon>eudicotyledons</taxon>
        <taxon>Gunneridae</taxon>
        <taxon>Pentapetalae</taxon>
        <taxon>asterids</taxon>
        <taxon>campanulids</taxon>
        <taxon>Escalloniales</taxon>
        <taxon>Escalloniaceae</taxon>
        <taxon>Escallonia</taxon>
    </lineage>
</organism>
<reference evidence="2" key="1">
    <citation type="submission" date="2022-12" db="EMBL/GenBank/DDBJ databases">
        <title>Draft genome assemblies for two species of Escallonia (Escalloniales).</title>
        <authorList>
            <person name="Chanderbali A."/>
            <person name="Dervinis C."/>
            <person name="Anghel I."/>
            <person name="Soltis D."/>
            <person name="Soltis P."/>
            <person name="Zapata F."/>
        </authorList>
    </citation>
    <scope>NUCLEOTIDE SEQUENCE</scope>
    <source>
        <strain evidence="2">UCBG92.1500</strain>
        <tissue evidence="2">Leaf</tissue>
    </source>
</reference>
<protein>
    <recommendedName>
        <fullName evidence="4">Retrovirus-related Pol polyprotein from transposon TNT 1-94</fullName>
    </recommendedName>
</protein>
<evidence type="ECO:0000256" key="1">
    <source>
        <dbReference type="SAM" id="MobiDB-lite"/>
    </source>
</evidence>
<gene>
    <name evidence="2" type="ORF">RJ640_026679</name>
</gene>